<evidence type="ECO:0000256" key="7">
    <source>
        <dbReference type="ARBA" id="ARBA00023136"/>
    </source>
</evidence>
<comment type="similarity">
    <text evidence="8 9">Belongs to the TRAP transporter small permease family.</text>
</comment>
<dbReference type="PANTHER" id="PTHR35011">
    <property type="entry name" value="2,3-DIKETO-L-GULONATE TRAP TRANSPORTER SMALL PERMEASE PROTEIN YIAM"/>
    <property type="match status" value="1"/>
</dbReference>
<keyword evidence="12" id="KW-1185">Reference proteome</keyword>
<dbReference type="GO" id="GO:0022857">
    <property type="term" value="F:transmembrane transporter activity"/>
    <property type="evidence" value="ECO:0007669"/>
    <property type="project" value="UniProtKB-UniRule"/>
</dbReference>
<dbReference type="Proteomes" id="UP000509367">
    <property type="component" value="Chromosome"/>
</dbReference>
<proteinExistence type="inferred from homology"/>
<evidence type="ECO:0000313" key="11">
    <source>
        <dbReference type="EMBL" id="QKV17052.1"/>
    </source>
</evidence>
<feature type="domain" description="Tripartite ATP-independent periplasmic transporters DctQ component" evidence="10">
    <location>
        <begin position="29"/>
        <end position="156"/>
    </location>
</feature>
<gene>
    <name evidence="11" type="ORF">HTY61_00495</name>
</gene>
<keyword evidence="5 9" id="KW-0812">Transmembrane</keyword>
<feature type="transmembrane region" description="Helical" evidence="9">
    <location>
        <begin position="49"/>
        <end position="70"/>
    </location>
</feature>
<evidence type="ECO:0000256" key="5">
    <source>
        <dbReference type="ARBA" id="ARBA00022692"/>
    </source>
</evidence>
<dbReference type="InterPro" id="IPR007387">
    <property type="entry name" value="TRAP_DctQ"/>
</dbReference>
<reference evidence="11 12" key="1">
    <citation type="submission" date="2020-06" db="EMBL/GenBank/DDBJ databases">
        <title>Oricola thermophila sp. nov. isolated from a tidal sediments.</title>
        <authorList>
            <person name="Kwon K.K."/>
            <person name="Yang S.-H."/>
            <person name="Park M.-J."/>
        </authorList>
    </citation>
    <scope>NUCLEOTIDE SEQUENCE [LARGE SCALE GENOMIC DNA]</scope>
    <source>
        <strain evidence="11 12">MEBiC13590</strain>
    </source>
</reference>
<dbReference type="GO" id="GO:0005886">
    <property type="term" value="C:plasma membrane"/>
    <property type="evidence" value="ECO:0007669"/>
    <property type="project" value="UniProtKB-SubCell"/>
</dbReference>
<feature type="transmembrane region" description="Helical" evidence="9">
    <location>
        <begin position="132"/>
        <end position="158"/>
    </location>
</feature>
<feature type="transmembrane region" description="Helical" evidence="9">
    <location>
        <begin position="91"/>
        <end position="112"/>
    </location>
</feature>
<name>A0A6N1VCU8_9HYPH</name>
<dbReference type="InterPro" id="IPR055348">
    <property type="entry name" value="DctQ"/>
</dbReference>
<organism evidence="11 12">
    <name type="scientific">Oricola thermophila</name>
    <dbReference type="NCBI Taxonomy" id="2742145"/>
    <lineage>
        <taxon>Bacteria</taxon>
        <taxon>Pseudomonadati</taxon>
        <taxon>Pseudomonadota</taxon>
        <taxon>Alphaproteobacteria</taxon>
        <taxon>Hyphomicrobiales</taxon>
        <taxon>Ahrensiaceae</taxon>
        <taxon>Oricola</taxon>
    </lineage>
</organism>
<dbReference type="EMBL" id="CP054836">
    <property type="protein sequence ID" value="QKV17052.1"/>
    <property type="molecule type" value="Genomic_DNA"/>
</dbReference>
<evidence type="ECO:0000256" key="3">
    <source>
        <dbReference type="ARBA" id="ARBA00022475"/>
    </source>
</evidence>
<protein>
    <recommendedName>
        <fullName evidence="9">TRAP transporter small permease protein</fullName>
    </recommendedName>
</protein>
<dbReference type="AlphaFoldDB" id="A0A6N1VCU8"/>
<dbReference type="KEGG" id="orm:HTY61_00495"/>
<evidence type="ECO:0000259" key="10">
    <source>
        <dbReference type="Pfam" id="PF04290"/>
    </source>
</evidence>
<comment type="subcellular location">
    <subcellularLocation>
        <location evidence="1 9">Cell inner membrane</location>
        <topology evidence="1 9">Multi-pass membrane protein</topology>
    </subcellularLocation>
</comment>
<comment type="subunit">
    <text evidence="9">The complex comprises the extracytoplasmic solute receptor protein and the two transmembrane proteins.</text>
</comment>
<evidence type="ECO:0000256" key="1">
    <source>
        <dbReference type="ARBA" id="ARBA00004429"/>
    </source>
</evidence>
<feature type="transmembrane region" description="Helical" evidence="9">
    <location>
        <begin position="21"/>
        <end position="43"/>
    </location>
</feature>
<evidence type="ECO:0000313" key="12">
    <source>
        <dbReference type="Proteomes" id="UP000509367"/>
    </source>
</evidence>
<evidence type="ECO:0000256" key="9">
    <source>
        <dbReference type="RuleBase" id="RU369079"/>
    </source>
</evidence>
<comment type="function">
    <text evidence="9">Part of the tripartite ATP-independent periplasmic (TRAP) transport system.</text>
</comment>
<evidence type="ECO:0000256" key="2">
    <source>
        <dbReference type="ARBA" id="ARBA00022448"/>
    </source>
</evidence>
<keyword evidence="7 9" id="KW-0472">Membrane</keyword>
<accession>A0A6N1VCU8</accession>
<sequence length="166" mass="18546">MKLMVALNRLLDGAERVFLAGANALLMIMLAINIANILSRFVWDKGIIWVFPWTGVLFVWAIFLAFFVMFRKGQDIAIDALTRSFAPAVRAWTDIVISILSIGLLVIILAQVPTLLPKQVGKLDLVGLQRYWLSVPFFVSCLLIALHYVTTIAARIAFLRNGEDGK</sequence>
<keyword evidence="6 9" id="KW-1133">Transmembrane helix</keyword>
<dbReference type="Pfam" id="PF04290">
    <property type="entry name" value="DctQ"/>
    <property type="match status" value="1"/>
</dbReference>
<keyword evidence="2 9" id="KW-0813">Transport</keyword>
<evidence type="ECO:0000256" key="8">
    <source>
        <dbReference type="ARBA" id="ARBA00038436"/>
    </source>
</evidence>
<evidence type="ECO:0000256" key="4">
    <source>
        <dbReference type="ARBA" id="ARBA00022519"/>
    </source>
</evidence>
<keyword evidence="3" id="KW-1003">Cell membrane</keyword>
<keyword evidence="4 9" id="KW-0997">Cell inner membrane</keyword>
<evidence type="ECO:0000256" key="6">
    <source>
        <dbReference type="ARBA" id="ARBA00022989"/>
    </source>
</evidence>